<evidence type="ECO:0000313" key="1">
    <source>
        <dbReference type="EMBL" id="AYO17195.1"/>
    </source>
</evidence>
<sequence length="197" mass="21687">MLVCILQTFFSFVLFSCPETPMLGKALKVAAFGLCAVLPLSAHANNFNYNTMEFRMGTSPGTFGGEVTTYFTENTHFVGRADSEFSGDWDIAGGIGFNGPAGQFADIFGQMLVHNIKKDNGDGDEWKTEVNIGTRIWFMQNVELHGRIGQLIDNDDSKTIYNLGARFHSTQQLSLGADLKDNGTYGQQLVLSARFAY</sequence>
<dbReference type="AlphaFoldDB" id="A0AAP9GG15"/>
<dbReference type="EMBL" id="CP045860">
    <property type="protein sequence ID" value="QGH49337.1"/>
    <property type="molecule type" value="Genomic_DNA"/>
</dbReference>
<organism evidence="2 4">
    <name type="scientific">Vibrio owensii</name>
    <dbReference type="NCBI Taxonomy" id="696485"/>
    <lineage>
        <taxon>Bacteria</taxon>
        <taxon>Pseudomonadati</taxon>
        <taxon>Pseudomonadota</taxon>
        <taxon>Gammaproteobacteria</taxon>
        <taxon>Vibrionales</taxon>
        <taxon>Vibrionaceae</taxon>
        <taxon>Vibrio</taxon>
    </lineage>
</organism>
<dbReference type="Proteomes" id="UP000390336">
    <property type="component" value="Chromosome 2"/>
</dbReference>
<proteinExistence type="predicted"/>
<protein>
    <submittedName>
        <fullName evidence="2">Uncharacterized protein</fullName>
    </submittedName>
</protein>
<gene>
    <name evidence="2" type="ORF">APZ19_19695</name>
    <name evidence="1" type="ORF">D0812_22685</name>
</gene>
<keyword evidence="3" id="KW-1185">Reference proteome</keyword>
<reference evidence="2 4" key="1">
    <citation type="journal article" date="2015" name="Genome Announc.">
        <title>Draft Genome Sequence of Vibrio owensii Strain SH-14, Which Causes Shrimp Acute Hepatopancreatic Necrosis Disease.</title>
        <authorList>
            <person name="Liu L."/>
            <person name="Xiao J."/>
            <person name="Xia X."/>
            <person name="Pan Y."/>
            <person name="Yan S."/>
            <person name="Wang Y."/>
        </authorList>
    </citation>
    <scope>NUCLEOTIDE SEQUENCE [LARGE SCALE GENOMIC DNA]</scope>
    <source>
        <strain evidence="2 4">SH14</strain>
    </source>
</reference>
<dbReference type="EMBL" id="CP033138">
    <property type="protein sequence ID" value="AYO17195.1"/>
    <property type="molecule type" value="Genomic_DNA"/>
</dbReference>
<reference evidence="2" key="3">
    <citation type="submission" date="2019-11" db="EMBL/GenBank/DDBJ databases">
        <title>Complete genome sequence of Vibrio owensii SH-14 isolated from shrimp with acute hepatopancreatic necrosis diease.</title>
        <authorList>
            <person name="Liang X."/>
            <person name="Wang Y."/>
        </authorList>
    </citation>
    <scope>NUCLEOTIDE SEQUENCE</scope>
    <source>
        <strain evidence="2">SH14</strain>
    </source>
</reference>
<reference evidence="1 3" key="2">
    <citation type="submission" date="2018-10" db="EMBL/GenBank/DDBJ databases">
        <title>Whole Genome of Vibrio owensii strain 170502, isolated from Acute Hepatopancreatic Necrosis Disease (AHPND) shrimp.</title>
        <authorList>
            <person name="Yan M."/>
            <person name="Wang X."/>
            <person name="Wang Y."/>
        </authorList>
    </citation>
    <scope>NUCLEOTIDE SEQUENCE [LARGE SCALE GENOMIC DNA]</scope>
    <source>
        <strain evidence="1 3">1700302</strain>
    </source>
</reference>
<name>A0AAP9GG15_9VIBR</name>
<accession>A0AAP9GG15</accession>
<evidence type="ECO:0000313" key="3">
    <source>
        <dbReference type="Proteomes" id="UP000272136"/>
    </source>
</evidence>
<evidence type="ECO:0000313" key="2">
    <source>
        <dbReference type="EMBL" id="QGH49337.1"/>
    </source>
</evidence>
<dbReference type="Proteomes" id="UP000272136">
    <property type="component" value="Chromosome 2"/>
</dbReference>
<evidence type="ECO:0000313" key="4">
    <source>
        <dbReference type="Proteomes" id="UP000390336"/>
    </source>
</evidence>